<protein>
    <submittedName>
        <fullName evidence="1">Uncharacterized protein</fullName>
    </submittedName>
</protein>
<sequence>MSFSAPVNEEDREWLTQKQVVTVAIPIPDYPPLTITTEHRQLEGILTENLLALQHALGIVFRVVV</sequence>
<name>A0A5E7SGN5_PSEFL</name>
<evidence type="ECO:0000313" key="2">
    <source>
        <dbReference type="Proteomes" id="UP000326452"/>
    </source>
</evidence>
<dbReference type="AlphaFoldDB" id="A0A5E7SGN5"/>
<dbReference type="Proteomes" id="UP000326452">
    <property type="component" value="Unassembled WGS sequence"/>
</dbReference>
<organism evidence="1 2">
    <name type="scientific">Pseudomonas fluorescens</name>
    <dbReference type="NCBI Taxonomy" id="294"/>
    <lineage>
        <taxon>Bacteria</taxon>
        <taxon>Pseudomonadati</taxon>
        <taxon>Pseudomonadota</taxon>
        <taxon>Gammaproteobacteria</taxon>
        <taxon>Pseudomonadales</taxon>
        <taxon>Pseudomonadaceae</taxon>
        <taxon>Pseudomonas</taxon>
    </lineage>
</organism>
<evidence type="ECO:0000313" key="1">
    <source>
        <dbReference type="EMBL" id="VVP84807.1"/>
    </source>
</evidence>
<accession>A0A5E7SGN5</accession>
<dbReference type="EMBL" id="CABVJC010000002">
    <property type="protein sequence ID" value="VVP84807.1"/>
    <property type="molecule type" value="Genomic_DNA"/>
</dbReference>
<reference evidence="1 2" key="1">
    <citation type="submission" date="2019-09" db="EMBL/GenBank/DDBJ databases">
        <authorList>
            <person name="Chandra G."/>
            <person name="Truman W A."/>
        </authorList>
    </citation>
    <scope>NUCLEOTIDE SEQUENCE [LARGE SCALE GENOMIC DNA]</scope>
    <source>
        <strain evidence="1">PS941</strain>
    </source>
</reference>
<proteinExistence type="predicted"/>
<dbReference type="Gene3D" id="3.40.190.10">
    <property type="entry name" value="Periplasmic binding protein-like II"/>
    <property type="match status" value="1"/>
</dbReference>
<gene>
    <name evidence="1" type="ORF">PS941_01094</name>
</gene>